<proteinExistence type="predicted"/>
<accession>A0A915INV5</accession>
<dbReference type="Proteomes" id="UP000887565">
    <property type="component" value="Unplaced"/>
</dbReference>
<keyword evidence="1" id="KW-1185">Reference proteome</keyword>
<sequence>MEHQFMLDDNMALFVVVEDNKEQGWNNQETRTQQFTYMQYRLYYTLNQFQVMLSAHEVQDFLTDLLDFLHDSLNSGEFSAISTPNPHSLVSTTKLCITGRAGPQAWPCKNREPCGRILECQNLKKVSLRSVALEETTE</sequence>
<evidence type="ECO:0000313" key="2">
    <source>
        <dbReference type="WBParaSite" id="nRc.2.0.1.t15555-RA"/>
    </source>
</evidence>
<dbReference type="WBParaSite" id="nRc.2.0.1.t15555-RA">
    <property type="protein sequence ID" value="nRc.2.0.1.t15555-RA"/>
    <property type="gene ID" value="nRc.2.0.1.g15555"/>
</dbReference>
<evidence type="ECO:0000313" key="1">
    <source>
        <dbReference type="Proteomes" id="UP000887565"/>
    </source>
</evidence>
<name>A0A915INV5_ROMCU</name>
<dbReference type="AlphaFoldDB" id="A0A915INV5"/>
<protein>
    <submittedName>
        <fullName evidence="2">Uncharacterized protein</fullName>
    </submittedName>
</protein>
<organism evidence="1 2">
    <name type="scientific">Romanomermis culicivorax</name>
    <name type="common">Nematode worm</name>
    <dbReference type="NCBI Taxonomy" id="13658"/>
    <lineage>
        <taxon>Eukaryota</taxon>
        <taxon>Metazoa</taxon>
        <taxon>Ecdysozoa</taxon>
        <taxon>Nematoda</taxon>
        <taxon>Enoplea</taxon>
        <taxon>Dorylaimia</taxon>
        <taxon>Mermithida</taxon>
        <taxon>Mermithoidea</taxon>
        <taxon>Mermithidae</taxon>
        <taxon>Romanomermis</taxon>
    </lineage>
</organism>
<reference evidence="2" key="1">
    <citation type="submission" date="2022-11" db="UniProtKB">
        <authorList>
            <consortium name="WormBaseParasite"/>
        </authorList>
    </citation>
    <scope>IDENTIFICATION</scope>
</reference>